<organism evidence="4 5">
    <name type="scientific">Desulfosporosinus acididurans</name>
    <dbReference type="NCBI Taxonomy" id="476652"/>
    <lineage>
        <taxon>Bacteria</taxon>
        <taxon>Bacillati</taxon>
        <taxon>Bacillota</taxon>
        <taxon>Clostridia</taxon>
        <taxon>Eubacteriales</taxon>
        <taxon>Desulfitobacteriaceae</taxon>
        <taxon>Desulfosporosinus</taxon>
    </lineage>
</organism>
<dbReference type="CDD" id="cd00338">
    <property type="entry name" value="Ser_Recombinase"/>
    <property type="match status" value="1"/>
</dbReference>
<keyword evidence="5" id="KW-1185">Reference proteome</keyword>
<evidence type="ECO:0000313" key="5">
    <source>
        <dbReference type="Proteomes" id="UP000036356"/>
    </source>
</evidence>
<dbReference type="Pfam" id="PF00239">
    <property type="entry name" value="Resolvase"/>
    <property type="match status" value="1"/>
</dbReference>
<accession>A0A0J1FTM9</accession>
<dbReference type="PATRIC" id="fig|476652.3.peg.1804"/>
<dbReference type="EMBL" id="LDZY01000005">
    <property type="protein sequence ID" value="KLU66348.1"/>
    <property type="molecule type" value="Genomic_DNA"/>
</dbReference>
<dbReference type="SUPFAM" id="SSF53041">
    <property type="entry name" value="Resolvase-like"/>
    <property type="match status" value="1"/>
</dbReference>
<comment type="caution">
    <text evidence="4">The sequence shown here is derived from an EMBL/GenBank/DDBJ whole genome shotgun (WGS) entry which is preliminary data.</text>
</comment>
<evidence type="ECO:0000259" key="2">
    <source>
        <dbReference type="PROSITE" id="PS51736"/>
    </source>
</evidence>
<evidence type="ECO:0000256" key="1">
    <source>
        <dbReference type="SAM" id="Coils"/>
    </source>
</evidence>
<dbReference type="RefSeq" id="WP_047809619.1">
    <property type="nucleotide sequence ID" value="NZ_LDZY01000005.1"/>
</dbReference>
<dbReference type="SMART" id="SM00857">
    <property type="entry name" value="Resolvase"/>
    <property type="match status" value="1"/>
</dbReference>
<dbReference type="InterPro" id="IPR011109">
    <property type="entry name" value="DNA_bind_recombinase_dom"/>
</dbReference>
<dbReference type="Gene3D" id="3.40.50.1390">
    <property type="entry name" value="Resolvase, N-terminal catalytic domain"/>
    <property type="match status" value="1"/>
</dbReference>
<evidence type="ECO:0000259" key="3">
    <source>
        <dbReference type="PROSITE" id="PS51737"/>
    </source>
</evidence>
<dbReference type="PROSITE" id="PS51737">
    <property type="entry name" value="RECOMBINASE_DNA_BIND"/>
    <property type="match status" value="1"/>
</dbReference>
<dbReference type="Pfam" id="PF07508">
    <property type="entry name" value="Recombinase"/>
    <property type="match status" value="1"/>
</dbReference>
<dbReference type="GO" id="GO:0003677">
    <property type="term" value="F:DNA binding"/>
    <property type="evidence" value="ECO:0007669"/>
    <property type="project" value="InterPro"/>
</dbReference>
<keyword evidence="1" id="KW-0175">Coiled coil</keyword>
<sequence length="529" mass="61098">MTIQNERVLLHLRKSRADLEAEARGEGETLAKHEAYLLKYAGEKGLNIVEIRREVESGEHLSHRPKMMETLREVEAGLYSAVLCMDVDRLGRGNKQDQGIILETFKKSKTKIITPRKVYDLCNEWDEDFFDFEQFMAAKELKYITRRMQRGRRASVESGNFINPIPPYGYTITIIDRSRILTPHSEQAAVVRMIFNIYTREDLSERMGSSKIANYLNDMGYPSATGKLWSSARVSDIIRNPTYAGFMRWGKKDKRKSTKPGFKTESTQRKDDEIVFVVGKHEPLVTVERFRIAQELIGKKHHPPYHLINGITNPLAGLVKCGLCGKTMVSAQGKRDQYMKCRTRGCQTKAAKTRYVEEKVMDALSKWLAEYEVKLKQQSETAKRSKQVDFLEKTLDKLNKEHNLLLKQKSSLHDLLEQGIYTKEDFLERSRVLLDKLEESRARIEKLTSQLEQDRSKVSLPKDIVPEARRAIDIYCSSADATKKNELLKLLLDYVVYNKSKSQHEDDFELKIFPKFPQEKAYSSVSSYT</sequence>
<dbReference type="PANTHER" id="PTHR30461">
    <property type="entry name" value="DNA-INVERTASE FROM LAMBDOID PROPHAGE"/>
    <property type="match status" value="1"/>
</dbReference>
<dbReference type="Proteomes" id="UP000036356">
    <property type="component" value="Unassembled WGS sequence"/>
</dbReference>
<protein>
    <submittedName>
        <fullName evidence="4">Recombinase</fullName>
    </submittedName>
</protein>
<gene>
    <name evidence="4" type="ORF">DEAC_c17470</name>
</gene>
<feature type="coiled-coil region" evidence="1">
    <location>
        <begin position="368"/>
        <end position="457"/>
    </location>
</feature>
<dbReference type="AlphaFoldDB" id="A0A0J1FTM9"/>
<dbReference type="Gene3D" id="3.90.1750.20">
    <property type="entry name" value="Putative Large Serine Recombinase, Chain B, Domain 2"/>
    <property type="match status" value="1"/>
</dbReference>
<dbReference type="PANTHER" id="PTHR30461:SF23">
    <property type="entry name" value="DNA RECOMBINASE-RELATED"/>
    <property type="match status" value="1"/>
</dbReference>
<dbReference type="GO" id="GO:0000150">
    <property type="term" value="F:DNA strand exchange activity"/>
    <property type="evidence" value="ECO:0007669"/>
    <property type="project" value="InterPro"/>
</dbReference>
<dbReference type="InterPro" id="IPR036162">
    <property type="entry name" value="Resolvase-like_N_sf"/>
</dbReference>
<name>A0A0J1FTM9_9FIRM</name>
<dbReference type="InterPro" id="IPR006119">
    <property type="entry name" value="Resolv_N"/>
</dbReference>
<evidence type="ECO:0000313" key="4">
    <source>
        <dbReference type="EMBL" id="KLU66348.1"/>
    </source>
</evidence>
<dbReference type="InterPro" id="IPR025827">
    <property type="entry name" value="Zn_ribbon_recom_dom"/>
</dbReference>
<dbReference type="Pfam" id="PF13408">
    <property type="entry name" value="Zn_ribbon_recom"/>
    <property type="match status" value="1"/>
</dbReference>
<reference evidence="4 5" key="1">
    <citation type="submission" date="2015-06" db="EMBL/GenBank/DDBJ databases">
        <title>Draft genome of the moderately acidophilic sulfate reducer Candidatus Desulfosporosinus acididurans strain M1.</title>
        <authorList>
            <person name="Poehlein A."/>
            <person name="Petzsch P."/>
            <person name="Johnson B.D."/>
            <person name="Schloemann M."/>
            <person name="Daniel R."/>
            <person name="Muehling M."/>
        </authorList>
    </citation>
    <scope>NUCLEOTIDE SEQUENCE [LARGE SCALE GENOMIC DNA]</scope>
    <source>
        <strain evidence="4 5">M1</strain>
    </source>
</reference>
<proteinExistence type="predicted"/>
<dbReference type="InterPro" id="IPR038109">
    <property type="entry name" value="DNA_bind_recomb_sf"/>
</dbReference>
<dbReference type="PROSITE" id="PS51736">
    <property type="entry name" value="RECOMBINASES_3"/>
    <property type="match status" value="1"/>
</dbReference>
<dbReference type="InterPro" id="IPR050639">
    <property type="entry name" value="SSR_resolvase"/>
</dbReference>
<dbReference type="STRING" id="476652.DEAC_c17470"/>
<feature type="domain" description="Resolvase/invertase-type recombinase catalytic" evidence="2">
    <location>
        <begin position="7"/>
        <end position="159"/>
    </location>
</feature>
<feature type="domain" description="Recombinase" evidence="3">
    <location>
        <begin position="167"/>
        <end position="303"/>
    </location>
</feature>